<dbReference type="NCBIfam" id="TIGR01484">
    <property type="entry name" value="HAD-SF-IIB"/>
    <property type="match status" value="1"/>
</dbReference>
<organism evidence="1 2">
    <name type="scientific">Curtobacterium citreum</name>
    <dbReference type="NCBI Taxonomy" id="2036"/>
    <lineage>
        <taxon>Bacteria</taxon>
        <taxon>Bacillati</taxon>
        <taxon>Actinomycetota</taxon>
        <taxon>Actinomycetes</taxon>
        <taxon>Micrococcales</taxon>
        <taxon>Microbacteriaceae</taxon>
        <taxon>Curtobacterium</taxon>
    </lineage>
</organism>
<dbReference type="InterPro" id="IPR006379">
    <property type="entry name" value="HAD-SF_hydro_IIB"/>
</dbReference>
<gene>
    <name evidence="1" type="ORF">WMN62_09975</name>
</gene>
<comment type="caution">
    <text evidence="1">The sequence shown here is derived from an EMBL/GenBank/DDBJ whole genome shotgun (WGS) entry which is preliminary data.</text>
</comment>
<keyword evidence="1" id="KW-0378">Hydrolase</keyword>
<reference evidence="1 2" key="1">
    <citation type="submission" date="2024-03" db="EMBL/GenBank/DDBJ databases">
        <title>Whole genomes of four grape xylem sap localized bacterial endophytes.</title>
        <authorList>
            <person name="Kumar G."/>
            <person name="Savka M.A."/>
        </authorList>
    </citation>
    <scope>NUCLEOTIDE SEQUENCE [LARGE SCALE GENOMIC DNA]</scope>
    <source>
        <strain evidence="1 2">RIT_GXS8</strain>
    </source>
</reference>
<dbReference type="Pfam" id="PF08282">
    <property type="entry name" value="Hydrolase_3"/>
    <property type="match status" value="1"/>
</dbReference>
<sequence length="287" mass="30700">MSAQGRFVDGAAQGAGTGAPARTKRWLVALDIDGTTMREDGVITEAVVAAVRDAEAAGHEVMLSTGRSEGMTVPLLETLGIEPKYLVCANGALTLARRPDGSYERVHVEHFDPSDVLQTIRGALENAAFGVEDETGHFRLSENFPADTMTNAGELVPFDQLLTVEATRVVVISPEHGLEEFLQIVEDMGLHKVSYTVGWTAWLDIAPEGVTKATAMERVREWLDIPRSRVFAAGDGRNDIDMLRWASTSGRGVVMGQAPDDVVDAGNELTGGVSDDGLAAALDSLPR</sequence>
<accession>A0ABU8YB22</accession>
<dbReference type="InterPro" id="IPR036412">
    <property type="entry name" value="HAD-like_sf"/>
</dbReference>
<evidence type="ECO:0000313" key="2">
    <source>
        <dbReference type="Proteomes" id="UP001370299"/>
    </source>
</evidence>
<dbReference type="GO" id="GO:0016787">
    <property type="term" value="F:hydrolase activity"/>
    <property type="evidence" value="ECO:0007669"/>
    <property type="project" value="UniProtKB-KW"/>
</dbReference>
<dbReference type="Gene3D" id="3.30.1240.10">
    <property type="match status" value="1"/>
</dbReference>
<dbReference type="Proteomes" id="UP001370299">
    <property type="component" value="Unassembled WGS sequence"/>
</dbReference>
<dbReference type="PANTHER" id="PTHR10000:SF8">
    <property type="entry name" value="HAD SUPERFAMILY HYDROLASE-LIKE, TYPE 3"/>
    <property type="match status" value="1"/>
</dbReference>
<name>A0ABU8YB22_9MICO</name>
<dbReference type="InterPro" id="IPR023214">
    <property type="entry name" value="HAD_sf"/>
</dbReference>
<proteinExistence type="predicted"/>
<dbReference type="EMBL" id="JBBLYY010000049">
    <property type="protein sequence ID" value="MEK0171799.1"/>
    <property type="molecule type" value="Genomic_DNA"/>
</dbReference>
<keyword evidence="2" id="KW-1185">Reference proteome</keyword>
<dbReference type="RefSeq" id="WP_123314216.1">
    <property type="nucleotide sequence ID" value="NZ_JBBKAP010000045.1"/>
</dbReference>
<dbReference type="Gene3D" id="3.40.50.1000">
    <property type="entry name" value="HAD superfamily/HAD-like"/>
    <property type="match status" value="1"/>
</dbReference>
<dbReference type="SUPFAM" id="SSF56784">
    <property type="entry name" value="HAD-like"/>
    <property type="match status" value="1"/>
</dbReference>
<evidence type="ECO:0000313" key="1">
    <source>
        <dbReference type="EMBL" id="MEK0171799.1"/>
    </source>
</evidence>
<protein>
    <submittedName>
        <fullName evidence="1">HAD-IIB family hydrolase</fullName>
    </submittedName>
</protein>
<dbReference type="PANTHER" id="PTHR10000">
    <property type="entry name" value="PHOSPHOSERINE PHOSPHATASE"/>
    <property type="match status" value="1"/>
</dbReference>